<feature type="region of interest" description="Disordered" evidence="1">
    <location>
        <begin position="251"/>
        <end position="291"/>
    </location>
</feature>
<feature type="compositionally biased region" description="Polar residues" evidence="1">
    <location>
        <begin position="14"/>
        <end position="32"/>
    </location>
</feature>
<sequence length="304" mass="33884">MSRRPPPKRARLSPSETSHIFSASSQPSQRTQLHPCSYEITLNHDAELYRSLHLAPDATASEREQWGTRLVTWTGTDGRSVVSDRFDAVHLLTELPAKSSPKSAQDGEEGWSDLDSDAEDVFYLTDSEAAAFAHDRARARLEAQHTARIAAMPPSPSPASENEEDEECALGRSQFELMRKTARVLAESDHPAQLELKILANHATDARFDFLRPTPQQSSIANVWTRLKAQPDLPYDAARKLAEPIQAALVAYASDSDSDPPQAEPQSDPPTESRPQSEPDDDVEKKRKQAERLARAREWLKTRS</sequence>
<feature type="compositionally biased region" description="Basic residues" evidence="1">
    <location>
        <begin position="1"/>
        <end position="11"/>
    </location>
</feature>
<dbReference type="AlphaFoldDB" id="M9LL92"/>
<dbReference type="GO" id="GO:0003723">
    <property type="term" value="F:RNA binding"/>
    <property type="evidence" value="ECO:0007669"/>
    <property type="project" value="InterPro"/>
</dbReference>
<dbReference type="Proteomes" id="UP000011976">
    <property type="component" value="Unassembled WGS sequence"/>
</dbReference>
<proteinExistence type="predicted"/>
<accession>M9LL92</accession>
<gene>
    <name evidence="3" type="ORF">PANT_7d00017</name>
</gene>
<evidence type="ECO:0000259" key="2">
    <source>
        <dbReference type="PROSITE" id="PS50128"/>
    </source>
</evidence>
<dbReference type="PROSITE" id="PS50128">
    <property type="entry name" value="SURP"/>
    <property type="match status" value="1"/>
</dbReference>
<feature type="domain" description="SURP motif" evidence="2">
    <location>
        <begin position="177"/>
        <end position="221"/>
    </location>
</feature>
<organism evidence="3 4">
    <name type="scientific">Pseudozyma antarctica (strain T-34)</name>
    <name type="common">Yeast</name>
    <name type="synonym">Candida antarctica</name>
    <dbReference type="NCBI Taxonomy" id="1151754"/>
    <lineage>
        <taxon>Eukaryota</taxon>
        <taxon>Fungi</taxon>
        <taxon>Dikarya</taxon>
        <taxon>Basidiomycota</taxon>
        <taxon>Ustilaginomycotina</taxon>
        <taxon>Ustilaginomycetes</taxon>
        <taxon>Ustilaginales</taxon>
        <taxon>Ustilaginaceae</taxon>
        <taxon>Moesziomyces</taxon>
    </lineage>
</organism>
<reference evidence="4" key="1">
    <citation type="journal article" date="2013" name="Genome Announc.">
        <title>Genome sequence of the basidiomycetous yeast Pseudozyma antarctica T-34, a producer of the glycolipid biosurfactants mannosylerythritol lipids.</title>
        <authorList>
            <person name="Morita T."/>
            <person name="Koike H."/>
            <person name="Koyama Y."/>
            <person name="Hagiwara H."/>
            <person name="Ito E."/>
            <person name="Fukuoka T."/>
            <person name="Imura T."/>
            <person name="Machida M."/>
            <person name="Kitamoto D."/>
        </authorList>
    </citation>
    <scope>NUCLEOTIDE SEQUENCE [LARGE SCALE GENOMIC DNA]</scope>
    <source>
        <strain evidence="4">T-34</strain>
    </source>
</reference>
<name>M9LL92_PSEA3</name>
<dbReference type="STRING" id="1151754.M9LL92"/>
<dbReference type="EMBL" id="DF196773">
    <property type="protein sequence ID" value="GAC72271.1"/>
    <property type="molecule type" value="Genomic_DNA"/>
</dbReference>
<dbReference type="InterPro" id="IPR000061">
    <property type="entry name" value="Surp"/>
</dbReference>
<evidence type="ECO:0000313" key="4">
    <source>
        <dbReference type="Proteomes" id="UP000011976"/>
    </source>
</evidence>
<evidence type="ECO:0000256" key="1">
    <source>
        <dbReference type="SAM" id="MobiDB-lite"/>
    </source>
</evidence>
<feature type="region of interest" description="Disordered" evidence="1">
    <location>
        <begin position="1"/>
        <end position="32"/>
    </location>
</feature>
<dbReference type="GO" id="GO:0006396">
    <property type="term" value="P:RNA processing"/>
    <property type="evidence" value="ECO:0007669"/>
    <property type="project" value="InterPro"/>
</dbReference>
<evidence type="ECO:0000313" key="3">
    <source>
        <dbReference type="EMBL" id="GAC72271.1"/>
    </source>
</evidence>
<protein>
    <recommendedName>
        <fullName evidence="2">SURP motif domain-containing protein</fullName>
    </recommendedName>
</protein>
<dbReference type="OrthoDB" id="2552978at2759"/>